<feature type="region of interest" description="Disordered" evidence="4">
    <location>
        <begin position="928"/>
        <end position="948"/>
    </location>
</feature>
<dbReference type="Pfam" id="PF00038">
    <property type="entry name" value="Filament"/>
    <property type="match status" value="1"/>
</dbReference>
<organism evidence="6 7">
    <name type="scientific">Monopterus albus</name>
    <name type="common">Swamp eel</name>
    <dbReference type="NCBI Taxonomy" id="43700"/>
    <lineage>
        <taxon>Eukaryota</taxon>
        <taxon>Metazoa</taxon>
        <taxon>Chordata</taxon>
        <taxon>Craniata</taxon>
        <taxon>Vertebrata</taxon>
        <taxon>Euteleostomi</taxon>
        <taxon>Actinopterygii</taxon>
        <taxon>Neopterygii</taxon>
        <taxon>Teleostei</taxon>
        <taxon>Neoteleostei</taxon>
        <taxon>Acanthomorphata</taxon>
        <taxon>Anabantaria</taxon>
        <taxon>Synbranchiformes</taxon>
        <taxon>Synbranchidae</taxon>
        <taxon>Monopterus</taxon>
    </lineage>
</organism>
<feature type="domain" description="IF rod" evidence="5">
    <location>
        <begin position="18"/>
        <end position="329"/>
    </location>
</feature>
<feature type="compositionally biased region" description="Acidic residues" evidence="4">
    <location>
        <begin position="727"/>
        <end position="736"/>
    </location>
</feature>
<accession>A0A3Q3QB76</accession>
<feature type="region of interest" description="Disordered" evidence="4">
    <location>
        <begin position="868"/>
        <end position="890"/>
    </location>
</feature>
<feature type="region of interest" description="Disordered" evidence="4">
    <location>
        <begin position="555"/>
        <end position="584"/>
    </location>
</feature>
<dbReference type="Proteomes" id="UP000261600">
    <property type="component" value="Unplaced"/>
</dbReference>
<feature type="compositionally biased region" description="Basic and acidic residues" evidence="4">
    <location>
        <begin position="1232"/>
        <end position="1242"/>
    </location>
</feature>
<evidence type="ECO:0000256" key="3">
    <source>
        <dbReference type="SAM" id="Coils"/>
    </source>
</evidence>
<feature type="region of interest" description="Disordered" evidence="4">
    <location>
        <begin position="1408"/>
        <end position="1431"/>
    </location>
</feature>
<sequence length="1431" mass="158557">MELHNVHNTFHHGHLGEEKHQMLSLNRRLETYLSRVKLLEEENVLLAKEIQALRCNKHEASALRKGLKEELQQARLEVDAAWRDRVHAELEVGRLTEELQGLALQRETEAQAQVKANIMLEHSRKELEEEQRAQIWLREKVSELEHEMRLLIHTHEEDVAHLEDTLAHTRVTVPPTLAQRGNHTPSLLQLEQECSQRASRAWQEVAEAHQGQLAHLEESLNQARSHLTQVAQEKNESQLKLQALEKELTSAQDIRLHLEKSAVEQKDRHSQETQQFQEQLEGLEVEKEELGQQIDQMVLENRGLLQLKKSLGLEVAMYRALLDGEGISLLNPPRNISITDAVFSPLAGKQSYQTQLSPRHKTTSLSSVRSITVKRPAVTSATPVCNRKPTTIDATPYRKPTDVAMFAKWKSPYPKILQDEAVENFRPQEVHDTVAHAEALSPPSEQEAPAKTSGDKEDEEDVETPEGRPAVESAVSYQAESDLSTEPAFNDEVSQCQFTTASLPPSHIRVDEKPCGLSDESGNDVPFERPAETEDMQQPQTPADAWVNKECTEAEHVQEETSDSETEAVLEPNFESRTSSPASECALEDSVLNQMTDFSQGEIISDDDAVEMRQEISCSMEGKNEADGEDGLYPDGEEMDTWDSVIERKADVKMDDGIQMDEIKRQHAEPEEDISAREPEHGKGGIRQDSATERQDDNMASSAMGTQAEDDIQHAEFDQELVLLPDKEEEEDEEDSQNVSVSWRTELESDSYAQDNTLADTRPLIRYKSDETDANTQALHMDESESSEGEQEKKVGEMGPGTWSTGKSKTFGTMEDLCEEAEGDALDEEYDLGYTHTEDRDAGHHLTVTEYGTSVNDTKNAEEGIKEVGEGHEETSELTKPVNVDQGEELETDRRVEKELDNLCTDSYSAHFTQQQVSEDEEKLHLQGESVETVTEQEEDGKIKTGDISSCAESDVGVKQELTSSTTILDQHSEKLHFGDSVVMPQTTTLAEEESQHGDQSALDAPEKREAAATGEVAADDFSDFISSDTEDPHSTLLQNLQEVAAPTEVTDVVPVEAANESPENLVEDSQQSPDVPETAEWDQSPSEDFEIRDQKSENAHEPAEDRGSDEVIMTHKQEPLEISPDSAPGEEDIFEVKASEQPNANGKDSSTEDISSCAEPDVGVKQELTSSTTILDQNSEKLHFGDSVVMPQTTTRAEEESQHGDQSALDAPEKREAAATGEVAADDFDDFISRPDTEDPHSTLLQNLQEVAAPTEVTDVVPGKSENAHEPAEDRSSDEVIMTHKQEPLEISPDSAPGEEGIFEVKASEQPNTNGKNGSLCEAFSSVLSNDFWDTGATYQPDACNEAAEQTNENLGFGDNLALGNLENSNVVNGNSRVDVDSSTALAAKEEQEHTEVKQVLGSNVVEGGLLHSEESEAEGASWSSEEETE</sequence>
<dbReference type="SUPFAM" id="SSF64593">
    <property type="entry name" value="Intermediate filament protein, coiled coil region"/>
    <property type="match status" value="2"/>
</dbReference>
<feature type="compositionally biased region" description="Acidic residues" evidence="4">
    <location>
        <begin position="1078"/>
        <end position="1089"/>
    </location>
</feature>
<feature type="compositionally biased region" description="Polar residues" evidence="4">
    <location>
        <begin position="1141"/>
        <end position="1155"/>
    </location>
</feature>
<evidence type="ECO:0000313" key="6">
    <source>
        <dbReference type="Ensembl" id="ENSMALP00000008546.1"/>
    </source>
</evidence>
<feature type="coiled-coil region" evidence="3">
    <location>
        <begin position="206"/>
        <end position="300"/>
    </location>
</feature>
<protein>
    <recommendedName>
        <fullName evidence="5">IF rod domain-containing protein</fullName>
    </recommendedName>
</protein>
<feature type="region of interest" description="Disordered" evidence="4">
    <location>
        <begin position="987"/>
        <end position="1281"/>
    </location>
</feature>
<feature type="compositionally biased region" description="Basic and acidic residues" evidence="4">
    <location>
        <begin position="1267"/>
        <end position="1281"/>
    </location>
</feature>
<dbReference type="PANTHER" id="PTHR47051">
    <property type="entry name" value="NESTIN"/>
    <property type="match status" value="1"/>
</dbReference>
<dbReference type="Gene3D" id="1.20.5.1160">
    <property type="entry name" value="Vasodilator-stimulated phosphoprotein"/>
    <property type="match status" value="1"/>
</dbReference>
<feature type="compositionally biased region" description="Polar residues" evidence="4">
    <location>
        <begin position="475"/>
        <end position="484"/>
    </location>
</feature>
<proteinExistence type="predicted"/>
<keyword evidence="1" id="KW-0403">Intermediate filament</keyword>
<dbReference type="CTD" id="10763"/>
<dbReference type="Gene3D" id="1.20.5.170">
    <property type="match status" value="1"/>
</dbReference>
<feature type="compositionally biased region" description="Acidic residues" evidence="4">
    <location>
        <begin position="627"/>
        <end position="641"/>
    </location>
</feature>
<feature type="compositionally biased region" description="Polar residues" evidence="4">
    <location>
        <begin position="1168"/>
        <end position="1178"/>
    </location>
</feature>
<dbReference type="GO" id="GO:0005882">
    <property type="term" value="C:intermediate filament"/>
    <property type="evidence" value="ECO:0007669"/>
    <property type="project" value="UniProtKB-KW"/>
</dbReference>
<dbReference type="RefSeq" id="XP_020473059.1">
    <property type="nucleotide sequence ID" value="XM_020617403.1"/>
</dbReference>
<dbReference type="PROSITE" id="PS51842">
    <property type="entry name" value="IF_ROD_2"/>
    <property type="match status" value="1"/>
</dbReference>
<keyword evidence="2 3" id="KW-0175">Coiled coil</keyword>
<evidence type="ECO:0000256" key="1">
    <source>
        <dbReference type="ARBA" id="ARBA00022754"/>
    </source>
</evidence>
<feature type="region of interest" description="Disordered" evidence="4">
    <location>
        <begin position="437"/>
        <end position="485"/>
    </location>
</feature>
<dbReference type="PANTHER" id="PTHR47051:SF1">
    <property type="entry name" value="NESTIN"/>
    <property type="match status" value="1"/>
</dbReference>
<feature type="compositionally biased region" description="Basic and acidic residues" evidence="4">
    <location>
        <begin position="645"/>
        <end position="683"/>
    </location>
</feature>
<dbReference type="STRING" id="43700.ENSMALP00000008546"/>
<feature type="compositionally biased region" description="Basic and acidic residues" evidence="4">
    <location>
        <begin position="868"/>
        <end position="877"/>
    </location>
</feature>
<dbReference type="GO" id="GO:0030844">
    <property type="term" value="P:positive regulation of intermediate filament depolymerization"/>
    <property type="evidence" value="ECO:0007669"/>
    <property type="project" value="TreeGrafter"/>
</dbReference>
<feature type="compositionally biased region" description="Basic and acidic residues" evidence="4">
    <location>
        <begin position="1090"/>
        <end position="1120"/>
    </location>
</feature>
<dbReference type="GeneID" id="109970082"/>
<evidence type="ECO:0000259" key="5">
    <source>
        <dbReference type="PROSITE" id="PS51842"/>
    </source>
</evidence>
<evidence type="ECO:0000313" key="7">
    <source>
        <dbReference type="Proteomes" id="UP000261600"/>
    </source>
</evidence>
<dbReference type="KEGG" id="malb:109970082"/>
<evidence type="ECO:0000256" key="2">
    <source>
        <dbReference type="ARBA" id="ARBA00023054"/>
    </source>
</evidence>
<feature type="coiled-coil region" evidence="3">
    <location>
        <begin position="22"/>
        <end position="77"/>
    </location>
</feature>
<dbReference type="InterPro" id="IPR031211">
    <property type="entry name" value="Nestin"/>
</dbReference>
<dbReference type="SMART" id="SM01391">
    <property type="entry name" value="Filament"/>
    <property type="match status" value="1"/>
</dbReference>
<feature type="region of interest" description="Disordered" evidence="4">
    <location>
        <begin position="505"/>
        <end position="543"/>
    </location>
</feature>
<name>A0A3Q3QB76_MONAL</name>
<keyword evidence="7" id="KW-1185">Reference proteome</keyword>
<reference evidence="6" key="2">
    <citation type="submission" date="2025-09" db="UniProtKB">
        <authorList>
            <consortium name="Ensembl"/>
        </authorList>
    </citation>
    <scope>IDENTIFICATION</scope>
</reference>
<dbReference type="OrthoDB" id="8886319at2759"/>
<dbReference type="InterPro" id="IPR039008">
    <property type="entry name" value="IF_rod_dom"/>
</dbReference>
<reference evidence="6" key="1">
    <citation type="submission" date="2025-08" db="UniProtKB">
        <authorList>
            <consortium name="Ensembl"/>
        </authorList>
    </citation>
    <scope>IDENTIFICATION</scope>
</reference>
<feature type="region of interest" description="Disordered" evidence="4">
    <location>
        <begin position="617"/>
        <end position="810"/>
    </location>
</feature>
<dbReference type="GO" id="GO:0019215">
    <property type="term" value="F:intermediate filament binding"/>
    <property type="evidence" value="ECO:0007669"/>
    <property type="project" value="InterPro"/>
</dbReference>
<dbReference type="Ensembl" id="ENSMALT00000008725.1">
    <property type="protein sequence ID" value="ENSMALP00000008546.1"/>
    <property type="gene ID" value="ENSMALG00000006084.1"/>
</dbReference>
<evidence type="ECO:0000256" key="4">
    <source>
        <dbReference type="SAM" id="MobiDB-lite"/>
    </source>
</evidence>
<dbReference type="GO" id="GO:0031730">
    <property type="term" value="F:CCR5 chemokine receptor binding"/>
    <property type="evidence" value="ECO:0007669"/>
    <property type="project" value="TreeGrafter"/>
</dbReference>